<dbReference type="SUPFAM" id="SSF46565">
    <property type="entry name" value="Chaperone J-domain"/>
    <property type="match status" value="1"/>
</dbReference>
<dbReference type="PANTHER" id="PTHR21454">
    <property type="entry name" value="DPH3 HOMOLOG-RELATED"/>
    <property type="match status" value="1"/>
</dbReference>
<dbReference type="GO" id="GO:0017183">
    <property type="term" value="P:protein histidyl modification to diphthamide"/>
    <property type="evidence" value="ECO:0007669"/>
    <property type="project" value="InterPro"/>
</dbReference>
<organism evidence="15 16">
    <name type="scientific">Phialemonium atrogriseum</name>
    <dbReference type="NCBI Taxonomy" id="1093897"/>
    <lineage>
        <taxon>Eukaryota</taxon>
        <taxon>Fungi</taxon>
        <taxon>Dikarya</taxon>
        <taxon>Ascomycota</taxon>
        <taxon>Pezizomycotina</taxon>
        <taxon>Sordariomycetes</taxon>
        <taxon>Sordariomycetidae</taxon>
        <taxon>Cephalothecales</taxon>
        <taxon>Cephalothecaceae</taxon>
        <taxon>Phialemonium</taxon>
    </lineage>
</organism>
<dbReference type="CDD" id="cd06257">
    <property type="entry name" value="DnaJ"/>
    <property type="match status" value="1"/>
</dbReference>
<keyword evidence="10" id="KW-0408">Iron</keyword>
<dbReference type="InterPro" id="IPR007872">
    <property type="entry name" value="DPH_MB_dom"/>
</dbReference>
<evidence type="ECO:0000256" key="3">
    <source>
        <dbReference type="ARBA" id="ARBA00004496"/>
    </source>
</evidence>
<evidence type="ECO:0000256" key="12">
    <source>
        <dbReference type="SAM" id="MobiDB-lite"/>
    </source>
</evidence>
<dbReference type="Pfam" id="PF05207">
    <property type="entry name" value="Zn_ribbon_CSL"/>
    <property type="match status" value="1"/>
</dbReference>
<dbReference type="GO" id="GO:0046872">
    <property type="term" value="F:metal ion binding"/>
    <property type="evidence" value="ECO:0007669"/>
    <property type="project" value="UniProtKB-KW"/>
</dbReference>
<feature type="region of interest" description="Disordered" evidence="12">
    <location>
        <begin position="193"/>
        <end position="217"/>
    </location>
</feature>
<comment type="similarity">
    <text evidence="5">Belongs to the DPH4 family.</text>
</comment>
<keyword evidence="11" id="KW-0539">Nucleus</keyword>
<evidence type="ECO:0000256" key="8">
    <source>
        <dbReference type="ARBA" id="ARBA00022723"/>
    </source>
</evidence>
<dbReference type="InterPro" id="IPR044248">
    <property type="entry name" value="DPH3/4-like"/>
</dbReference>
<evidence type="ECO:0000256" key="10">
    <source>
        <dbReference type="ARBA" id="ARBA00023004"/>
    </source>
</evidence>
<dbReference type="AlphaFoldDB" id="A0AAJ0C6F4"/>
<feature type="region of interest" description="Disordered" evidence="12">
    <location>
        <begin position="45"/>
        <end position="68"/>
    </location>
</feature>
<dbReference type="Gene3D" id="3.10.660.10">
    <property type="entry name" value="DPH Zinc finger"/>
    <property type="match status" value="1"/>
</dbReference>
<dbReference type="Gene3D" id="1.10.287.110">
    <property type="entry name" value="DnaJ domain"/>
    <property type="match status" value="1"/>
</dbReference>
<dbReference type="PROSITE" id="PS50076">
    <property type="entry name" value="DNAJ_2"/>
    <property type="match status" value="1"/>
</dbReference>
<sequence length="217" mass="23821">MSSTPASHAALASYYEVLHITPAALDNADDPAQTLKRAYRRALLRHHPDKKENTPTLKAGPCQRQNQHQPAFTVDQISAALAALSDPRRRADHDRALRLGQFPHPGDQQQQQQQGADFQTGVETADLDDLAVDVGRGQGRERDQWYRGCRCGNPRGFLLGEDDLEAAADCGELMVGCQDCSLWLRVRFAVVEDEDEDEDEDDGAGRLSADDGREGGG</sequence>
<keyword evidence="8" id="KW-0479">Metal-binding</keyword>
<evidence type="ECO:0000256" key="4">
    <source>
        <dbReference type="ARBA" id="ARBA00005156"/>
    </source>
</evidence>
<keyword evidence="9" id="KW-0862">Zinc</keyword>
<feature type="domain" description="J" evidence="13">
    <location>
        <begin position="13"/>
        <end position="97"/>
    </location>
</feature>
<feature type="compositionally biased region" description="Basic and acidic residues" evidence="12">
    <location>
        <begin position="208"/>
        <end position="217"/>
    </location>
</feature>
<evidence type="ECO:0000256" key="6">
    <source>
        <dbReference type="ARBA" id="ARBA00021797"/>
    </source>
</evidence>
<dbReference type="PROSITE" id="PS51074">
    <property type="entry name" value="DPH_MB"/>
    <property type="match status" value="1"/>
</dbReference>
<accession>A0AAJ0C6F4</accession>
<dbReference type="InterPro" id="IPR036869">
    <property type="entry name" value="J_dom_sf"/>
</dbReference>
<dbReference type="SUPFAM" id="SSF144217">
    <property type="entry name" value="CSL zinc finger"/>
    <property type="match status" value="1"/>
</dbReference>
<comment type="pathway">
    <text evidence="4">Protein modification; peptidyl-diphthamide biosynthesis.</text>
</comment>
<dbReference type="GO" id="GO:0005634">
    <property type="term" value="C:nucleus"/>
    <property type="evidence" value="ECO:0007669"/>
    <property type="project" value="UniProtKB-SubCell"/>
</dbReference>
<dbReference type="PANTHER" id="PTHR21454:SF46">
    <property type="entry name" value="DIPHTHAMIDE BIOSYNTHESIS PROTEIN 4"/>
    <property type="match status" value="1"/>
</dbReference>
<evidence type="ECO:0000256" key="7">
    <source>
        <dbReference type="ARBA" id="ARBA00022490"/>
    </source>
</evidence>
<evidence type="ECO:0000313" key="15">
    <source>
        <dbReference type="EMBL" id="KAK1769582.1"/>
    </source>
</evidence>
<dbReference type="EMBL" id="MU839002">
    <property type="protein sequence ID" value="KAK1769582.1"/>
    <property type="molecule type" value="Genomic_DNA"/>
</dbReference>
<protein>
    <recommendedName>
        <fullName evidence="6">Diphthamide biosynthesis protein 4</fullName>
    </recommendedName>
</protein>
<evidence type="ECO:0000259" key="13">
    <source>
        <dbReference type="PROSITE" id="PS50076"/>
    </source>
</evidence>
<dbReference type="InterPro" id="IPR001623">
    <property type="entry name" value="DnaJ_domain"/>
</dbReference>
<dbReference type="Proteomes" id="UP001244011">
    <property type="component" value="Unassembled WGS sequence"/>
</dbReference>
<keyword evidence="7" id="KW-0963">Cytoplasm</keyword>
<evidence type="ECO:0000256" key="2">
    <source>
        <dbReference type="ARBA" id="ARBA00004123"/>
    </source>
</evidence>
<comment type="function">
    <text evidence="1">Required for the first step of diphthamide biosynthesis, the transfer of 3-amino-3-carboxypropyl from S-adenosyl-L-methionine to a histidine residue. Diphthamide is a post-translational modification of histidine which occurs in elongation factor 2.</text>
</comment>
<dbReference type="GeneID" id="85312951"/>
<evidence type="ECO:0000256" key="11">
    <source>
        <dbReference type="ARBA" id="ARBA00023242"/>
    </source>
</evidence>
<feature type="domain" description="DPH-type MB" evidence="14">
    <location>
        <begin position="121"/>
        <end position="189"/>
    </location>
</feature>
<dbReference type="InterPro" id="IPR036671">
    <property type="entry name" value="DPH_MB_sf"/>
</dbReference>
<dbReference type="RefSeq" id="XP_060285795.1">
    <property type="nucleotide sequence ID" value="XM_060429764.1"/>
</dbReference>
<evidence type="ECO:0000313" key="16">
    <source>
        <dbReference type="Proteomes" id="UP001244011"/>
    </source>
</evidence>
<evidence type="ECO:0000256" key="9">
    <source>
        <dbReference type="ARBA" id="ARBA00022833"/>
    </source>
</evidence>
<reference evidence="15" key="1">
    <citation type="submission" date="2023-06" db="EMBL/GenBank/DDBJ databases">
        <title>Genome-scale phylogeny and comparative genomics of the fungal order Sordariales.</title>
        <authorList>
            <consortium name="Lawrence Berkeley National Laboratory"/>
            <person name="Hensen N."/>
            <person name="Bonometti L."/>
            <person name="Westerberg I."/>
            <person name="Brannstrom I.O."/>
            <person name="Guillou S."/>
            <person name="Cros-Aarteil S."/>
            <person name="Calhoun S."/>
            <person name="Haridas S."/>
            <person name="Kuo A."/>
            <person name="Mondo S."/>
            <person name="Pangilinan J."/>
            <person name="Riley R."/>
            <person name="Labutti K."/>
            <person name="Andreopoulos B."/>
            <person name="Lipzen A."/>
            <person name="Chen C."/>
            <person name="Yanf M."/>
            <person name="Daum C."/>
            <person name="Ng V."/>
            <person name="Clum A."/>
            <person name="Steindorff A."/>
            <person name="Ohm R."/>
            <person name="Martin F."/>
            <person name="Silar P."/>
            <person name="Natvig D."/>
            <person name="Lalanne C."/>
            <person name="Gautier V."/>
            <person name="Ament-Velasquez S.L."/>
            <person name="Kruys A."/>
            <person name="Hutchinson M.I."/>
            <person name="Powell A.J."/>
            <person name="Barry K."/>
            <person name="Miller A.N."/>
            <person name="Grigoriev I.V."/>
            <person name="Debuchy R."/>
            <person name="Gladieux P."/>
            <person name="Thoren M.H."/>
            <person name="Johannesson H."/>
        </authorList>
    </citation>
    <scope>NUCLEOTIDE SEQUENCE</scope>
    <source>
        <strain evidence="15">8032-3</strain>
    </source>
</reference>
<comment type="subcellular location">
    <subcellularLocation>
        <location evidence="3">Cytoplasm</location>
    </subcellularLocation>
    <subcellularLocation>
        <location evidence="2">Nucleus</location>
    </subcellularLocation>
</comment>
<comment type="caution">
    <text evidence="15">The sequence shown here is derived from an EMBL/GenBank/DDBJ whole genome shotgun (WGS) entry which is preliminary data.</text>
</comment>
<dbReference type="GO" id="GO:0005737">
    <property type="term" value="C:cytoplasm"/>
    <property type="evidence" value="ECO:0007669"/>
    <property type="project" value="UniProtKB-SubCell"/>
</dbReference>
<dbReference type="SMART" id="SM00271">
    <property type="entry name" value="DnaJ"/>
    <property type="match status" value="1"/>
</dbReference>
<evidence type="ECO:0000256" key="1">
    <source>
        <dbReference type="ARBA" id="ARBA00003474"/>
    </source>
</evidence>
<evidence type="ECO:0000256" key="5">
    <source>
        <dbReference type="ARBA" id="ARBA00006169"/>
    </source>
</evidence>
<keyword evidence="16" id="KW-1185">Reference proteome</keyword>
<proteinExistence type="inferred from homology"/>
<gene>
    <name evidence="15" type="ORF">QBC33DRAFT_556874</name>
</gene>
<name>A0AAJ0C6F4_9PEZI</name>
<feature type="compositionally biased region" description="Acidic residues" evidence="12">
    <location>
        <begin position="193"/>
        <end position="202"/>
    </location>
</feature>
<dbReference type="Pfam" id="PF00226">
    <property type="entry name" value="DnaJ"/>
    <property type="match status" value="1"/>
</dbReference>
<evidence type="ECO:0000259" key="14">
    <source>
        <dbReference type="PROSITE" id="PS51074"/>
    </source>
</evidence>